<proteinExistence type="predicted"/>
<dbReference type="EMBL" id="NKHG01000135">
    <property type="protein sequence ID" value="PCK17663.1"/>
    <property type="molecule type" value="Genomic_DNA"/>
</dbReference>
<evidence type="ECO:0000313" key="2">
    <source>
        <dbReference type="Proteomes" id="UP000228754"/>
    </source>
</evidence>
<dbReference type="RefSeq" id="WP_099682668.1">
    <property type="nucleotide sequence ID" value="NZ_JBNNIP010000012.1"/>
</dbReference>
<dbReference type="Proteomes" id="UP000228754">
    <property type="component" value="Unassembled WGS sequence"/>
</dbReference>
<evidence type="ECO:0000313" key="1">
    <source>
        <dbReference type="EMBL" id="PCK17663.1"/>
    </source>
</evidence>
<dbReference type="AlphaFoldDB" id="A0A2A5IKA6"/>
<organism evidence="1 2">
    <name type="scientific">Bacillus pumilus</name>
    <name type="common">Bacillus mesentericus</name>
    <dbReference type="NCBI Taxonomy" id="1408"/>
    <lineage>
        <taxon>Bacteria</taxon>
        <taxon>Bacillati</taxon>
        <taxon>Bacillota</taxon>
        <taxon>Bacilli</taxon>
        <taxon>Bacillales</taxon>
        <taxon>Bacillaceae</taxon>
        <taxon>Bacillus</taxon>
    </lineage>
</organism>
<accession>A0A2A5IKA6</accession>
<name>A0A2A5IKA6_BACPU</name>
<protein>
    <submittedName>
        <fullName evidence="1">Uncharacterized protein</fullName>
    </submittedName>
</protein>
<dbReference type="OrthoDB" id="2893605at2"/>
<gene>
    <name evidence="1" type="ORF">CEY02_19710</name>
</gene>
<reference evidence="1 2" key="1">
    <citation type="submission" date="2017-06" db="EMBL/GenBank/DDBJ databases">
        <title>Draft Genome Sequence of Bacillus sp Strain 36R Isolated from saline sediment at Atanasia, Sonora, Mexico.</title>
        <authorList>
            <person name="Sanchez Diaz R."/>
            <person name="Quiroz Macias M.E."/>
            <person name="Ibarra Gamez J.C."/>
            <person name="Enciso Ibarra J."/>
            <person name="Gomez Gil B."/>
            <person name="Galaviz Silva L."/>
        </authorList>
    </citation>
    <scope>NUCLEOTIDE SEQUENCE [LARGE SCALE GENOMIC DNA]</scope>
    <source>
        <strain evidence="1 2">36R_ATNSAL</strain>
    </source>
</reference>
<sequence length="133" mass="15560">MNTTYDQIWQCFLDNCKTSDINLPSDDEGIYSQIKNASFLFNNRFRDNRIKCDNDTETVDRLLNEDDLLILGNYIRLVFLKNELTAYSSTWQPFSKDIGTTHFSAQIKALESQVNEQQRTIDKIIFNTEVDFV</sequence>
<comment type="caution">
    <text evidence="1">The sequence shown here is derived from an EMBL/GenBank/DDBJ whole genome shotgun (WGS) entry which is preliminary data.</text>
</comment>